<dbReference type="PROSITE" id="PS50886">
    <property type="entry name" value="TRBD"/>
    <property type="match status" value="1"/>
</dbReference>
<sequence length="181" mass="19502">MEAFRKLDFRIGRIIAVDLFPKARNPSYKVRVDFGPCLGIRMSSAQLTKGYPDPSTLVGQLTLAVINFPPRRIAGFSSEVLITGMYADDVRVFLVQPAQEVEVGSRVTVLDSVTGGLLDVGDKAAQGATIEDFHQCQFALTASKYLGLGGYDEHILAVENGESDPIPLVTSDEIAVGTALK</sequence>
<keyword evidence="2 3" id="KW-0694">RNA-binding</keyword>
<dbReference type="InterPro" id="IPR008231">
    <property type="entry name" value="CsaA"/>
</dbReference>
<dbReference type="Pfam" id="PF01588">
    <property type="entry name" value="tRNA_bind"/>
    <property type="match status" value="1"/>
</dbReference>
<dbReference type="NCBIfam" id="NF007494">
    <property type="entry name" value="PRK10089.1-3"/>
    <property type="match status" value="1"/>
</dbReference>
<dbReference type="CDD" id="cd02798">
    <property type="entry name" value="tRNA_bind_CsaA"/>
    <property type="match status" value="1"/>
</dbReference>
<dbReference type="PANTHER" id="PTHR11586:SF37">
    <property type="entry name" value="TRNA-BINDING DOMAIN-CONTAINING PROTEIN"/>
    <property type="match status" value="1"/>
</dbReference>
<evidence type="ECO:0000256" key="1">
    <source>
        <dbReference type="ARBA" id="ARBA00022555"/>
    </source>
</evidence>
<gene>
    <name evidence="5" type="ORF">BCR33DRAFT_711170</name>
</gene>
<dbReference type="SUPFAM" id="SSF50249">
    <property type="entry name" value="Nucleic acid-binding proteins"/>
    <property type="match status" value="1"/>
</dbReference>
<dbReference type="InterPro" id="IPR051270">
    <property type="entry name" value="Tyrosine-tRNA_ligase_regulator"/>
</dbReference>
<dbReference type="InterPro" id="IPR012340">
    <property type="entry name" value="NA-bd_OB-fold"/>
</dbReference>
<keyword evidence="6" id="KW-1185">Reference proteome</keyword>
<proteinExistence type="predicted"/>
<evidence type="ECO:0000313" key="6">
    <source>
        <dbReference type="Proteomes" id="UP000193642"/>
    </source>
</evidence>
<dbReference type="Proteomes" id="UP000193642">
    <property type="component" value="Unassembled WGS sequence"/>
</dbReference>
<organism evidence="5 6">
    <name type="scientific">Rhizoclosmatium globosum</name>
    <dbReference type="NCBI Taxonomy" id="329046"/>
    <lineage>
        <taxon>Eukaryota</taxon>
        <taxon>Fungi</taxon>
        <taxon>Fungi incertae sedis</taxon>
        <taxon>Chytridiomycota</taxon>
        <taxon>Chytridiomycota incertae sedis</taxon>
        <taxon>Chytridiomycetes</taxon>
        <taxon>Chytridiales</taxon>
        <taxon>Chytriomycetaceae</taxon>
        <taxon>Rhizoclosmatium</taxon>
    </lineage>
</organism>
<evidence type="ECO:0000259" key="4">
    <source>
        <dbReference type="PROSITE" id="PS50886"/>
    </source>
</evidence>
<accession>A0A1Y2D5G5</accession>
<name>A0A1Y2D5G5_9FUNG</name>
<dbReference type="InterPro" id="IPR002547">
    <property type="entry name" value="tRNA-bd_dom"/>
</dbReference>
<dbReference type="PANTHER" id="PTHR11586">
    <property type="entry name" value="TRNA-AMINOACYLATION COFACTOR ARC1 FAMILY MEMBER"/>
    <property type="match status" value="1"/>
</dbReference>
<dbReference type="NCBIfam" id="TIGR02222">
    <property type="entry name" value="chap_CsaA"/>
    <property type="match status" value="1"/>
</dbReference>
<keyword evidence="1 3" id="KW-0820">tRNA-binding</keyword>
<evidence type="ECO:0000313" key="5">
    <source>
        <dbReference type="EMBL" id="ORY53815.1"/>
    </source>
</evidence>
<reference evidence="5 6" key="1">
    <citation type="submission" date="2016-07" db="EMBL/GenBank/DDBJ databases">
        <title>Pervasive Adenine N6-methylation of Active Genes in Fungi.</title>
        <authorList>
            <consortium name="DOE Joint Genome Institute"/>
            <person name="Mondo S.J."/>
            <person name="Dannebaum R.O."/>
            <person name="Kuo R.C."/>
            <person name="Labutti K."/>
            <person name="Haridas S."/>
            <person name="Kuo A."/>
            <person name="Salamov A."/>
            <person name="Ahrendt S.R."/>
            <person name="Lipzen A."/>
            <person name="Sullivan W."/>
            <person name="Andreopoulos W.B."/>
            <person name="Clum A."/>
            <person name="Lindquist E."/>
            <person name="Daum C."/>
            <person name="Ramamoorthy G.K."/>
            <person name="Gryganskyi A."/>
            <person name="Culley D."/>
            <person name="Magnuson J.K."/>
            <person name="James T.Y."/>
            <person name="O'Malley M.A."/>
            <person name="Stajich J.E."/>
            <person name="Spatafora J.W."/>
            <person name="Visel A."/>
            <person name="Grigoriev I.V."/>
        </authorList>
    </citation>
    <scope>NUCLEOTIDE SEQUENCE [LARGE SCALE GENOMIC DNA]</scope>
    <source>
        <strain evidence="5 6">JEL800</strain>
    </source>
</reference>
<evidence type="ECO:0000256" key="2">
    <source>
        <dbReference type="ARBA" id="ARBA00022884"/>
    </source>
</evidence>
<dbReference type="AlphaFoldDB" id="A0A1Y2D5G5"/>
<dbReference type="GO" id="GO:0000049">
    <property type="term" value="F:tRNA binding"/>
    <property type="evidence" value="ECO:0007669"/>
    <property type="project" value="UniProtKB-UniRule"/>
</dbReference>
<comment type="caution">
    <text evidence="5">The sequence shown here is derived from an EMBL/GenBank/DDBJ whole genome shotgun (WGS) entry which is preliminary data.</text>
</comment>
<evidence type="ECO:0000256" key="3">
    <source>
        <dbReference type="PROSITE-ProRule" id="PRU00209"/>
    </source>
</evidence>
<protein>
    <submittedName>
        <fullName evidence="5">Secretion chaperone CsaA</fullName>
    </submittedName>
</protein>
<dbReference type="Gene3D" id="2.40.50.140">
    <property type="entry name" value="Nucleic acid-binding proteins"/>
    <property type="match status" value="1"/>
</dbReference>
<feature type="domain" description="TRNA-binding" evidence="4">
    <location>
        <begin position="3"/>
        <end position="108"/>
    </location>
</feature>
<dbReference type="OrthoDB" id="19141at2759"/>
<dbReference type="STRING" id="329046.A0A1Y2D5G5"/>
<dbReference type="EMBL" id="MCGO01000001">
    <property type="protein sequence ID" value="ORY53815.1"/>
    <property type="molecule type" value="Genomic_DNA"/>
</dbReference>